<accession>A0A1Y5MMU1</accession>
<dbReference type="GO" id="GO:0005829">
    <property type="term" value="C:cytosol"/>
    <property type="evidence" value="ECO:0007669"/>
    <property type="project" value="TreeGrafter"/>
</dbReference>
<sequence>MKILVIKFRNIGDVLLTTPLIENLHHYYPDATIDFALNKGTEAMIEGNPYINKIHIYDRQSANSGFFKKLMTELKFIRAIKKEKYDMAVQTTTGDRGVIISKYAKIKKIVGFLGKHKAINKLLSVKAKYYENFSHTVDLNLNALRALGFEPVSKKVSVFSDESVEDLNLPKRFVHVHLTSRWMFKCANDKSMAELIDYCENELNAKVVLTSDNKENELNKLANVLKICKSEPINLGGKLSLKQTIALSKRSSLFIGVDTAIMHIAAANDVPVIAFFGPSNAFEWGPWDNSLMQNGYTAQNGIQSMGKHIVYQKDWDFVPCDKEGIKEHGIENTLMDFNDEMGQIKAKIRSNLELAQ</sequence>
<protein>
    <submittedName>
        <fullName evidence="3">Putative lipopolysaccharide heptosyltransferase III</fullName>
    </submittedName>
</protein>
<proteinExistence type="predicted"/>
<organism evidence="3 4">
    <name type="scientific">Campylobacter concisus</name>
    <dbReference type="NCBI Taxonomy" id="199"/>
    <lineage>
        <taxon>Bacteria</taxon>
        <taxon>Pseudomonadati</taxon>
        <taxon>Campylobacterota</taxon>
        <taxon>Epsilonproteobacteria</taxon>
        <taxon>Campylobacterales</taxon>
        <taxon>Campylobacteraceae</taxon>
        <taxon>Campylobacter</taxon>
    </lineage>
</organism>
<dbReference type="GO" id="GO:0008713">
    <property type="term" value="F:ADP-heptose-lipopolysaccharide heptosyltransferase activity"/>
    <property type="evidence" value="ECO:0007669"/>
    <property type="project" value="TreeGrafter"/>
</dbReference>
<dbReference type="InterPro" id="IPR051199">
    <property type="entry name" value="LPS_LOS_Heptosyltrfase"/>
</dbReference>
<dbReference type="EMBL" id="NDYN01000002">
    <property type="protein sequence ID" value="OUT08503.1"/>
    <property type="molecule type" value="Genomic_DNA"/>
</dbReference>
<dbReference type="Proteomes" id="UP000196317">
    <property type="component" value="Unassembled WGS sequence"/>
</dbReference>
<dbReference type="PANTHER" id="PTHR30160">
    <property type="entry name" value="TETRAACYLDISACCHARIDE 4'-KINASE-RELATED"/>
    <property type="match status" value="1"/>
</dbReference>
<name>A0A1Y5MMU1_9BACT</name>
<evidence type="ECO:0000256" key="2">
    <source>
        <dbReference type="ARBA" id="ARBA00022679"/>
    </source>
</evidence>
<evidence type="ECO:0000256" key="1">
    <source>
        <dbReference type="ARBA" id="ARBA00022676"/>
    </source>
</evidence>
<dbReference type="GO" id="GO:0009244">
    <property type="term" value="P:lipopolysaccharide core region biosynthetic process"/>
    <property type="evidence" value="ECO:0007669"/>
    <property type="project" value="TreeGrafter"/>
</dbReference>
<dbReference type="Pfam" id="PF01075">
    <property type="entry name" value="Glyco_transf_9"/>
    <property type="match status" value="1"/>
</dbReference>
<dbReference type="InterPro" id="IPR002201">
    <property type="entry name" value="Glyco_trans_9"/>
</dbReference>
<dbReference type="CDD" id="cd03789">
    <property type="entry name" value="GT9_LPS_heptosyltransferase"/>
    <property type="match status" value="1"/>
</dbReference>
<dbReference type="NCBIfam" id="TIGR02201">
    <property type="entry name" value="heptsyl_trn_III"/>
    <property type="match status" value="1"/>
</dbReference>
<dbReference type="PANTHER" id="PTHR30160:SF1">
    <property type="entry name" value="LIPOPOLYSACCHARIDE 1,2-N-ACETYLGLUCOSAMINETRANSFERASE-RELATED"/>
    <property type="match status" value="1"/>
</dbReference>
<evidence type="ECO:0000313" key="4">
    <source>
        <dbReference type="Proteomes" id="UP000196317"/>
    </source>
</evidence>
<reference evidence="3 4" key="1">
    <citation type="submission" date="2017-04" db="EMBL/GenBank/DDBJ databases">
        <title>Complete genome of Campylobacter concisus ATCC 33237T and draft genomes for an additional eight well characterized C. concisus strains.</title>
        <authorList>
            <person name="Cornelius A.J."/>
            <person name="Miller W.G."/>
            <person name="Lastovica A.J."/>
            <person name="On S.L."/>
            <person name="French N.P."/>
            <person name="Vandenberg O."/>
            <person name="Biggs P.J."/>
        </authorList>
    </citation>
    <scope>NUCLEOTIDE SEQUENCE [LARGE SCALE GENOMIC DNA]</scope>
    <source>
        <strain evidence="3 4">CCUG 19995</strain>
    </source>
</reference>
<dbReference type="AlphaFoldDB" id="A0A1Y5MMU1"/>
<comment type="caution">
    <text evidence="3">The sequence shown here is derived from an EMBL/GenBank/DDBJ whole genome shotgun (WGS) entry which is preliminary data.</text>
</comment>
<dbReference type="InterPro" id="IPR011916">
    <property type="entry name" value="LipoPS_heptosylTferase-III"/>
</dbReference>
<gene>
    <name evidence="3" type="ORF">B9N65_03280</name>
</gene>
<evidence type="ECO:0000313" key="3">
    <source>
        <dbReference type="EMBL" id="OUT08503.1"/>
    </source>
</evidence>
<keyword evidence="2 3" id="KW-0808">Transferase</keyword>
<dbReference type="RefSeq" id="WP_087582787.1">
    <property type="nucleotide sequence ID" value="NZ_NDYN01000002.1"/>
</dbReference>
<keyword evidence="1" id="KW-0328">Glycosyltransferase</keyword>
<dbReference type="SUPFAM" id="SSF53756">
    <property type="entry name" value="UDP-Glycosyltransferase/glycogen phosphorylase"/>
    <property type="match status" value="1"/>
</dbReference>
<dbReference type="Gene3D" id="3.40.50.2000">
    <property type="entry name" value="Glycogen Phosphorylase B"/>
    <property type="match status" value="2"/>
</dbReference>